<dbReference type="Pfam" id="PF13479">
    <property type="entry name" value="AAA_24"/>
    <property type="match status" value="1"/>
</dbReference>
<dbReference type="GO" id="GO:0005524">
    <property type="term" value="F:ATP binding"/>
    <property type="evidence" value="ECO:0007669"/>
    <property type="project" value="UniProtKB-KW"/>
</dbReference>
<organism evidence="2 3">
    <name type="scientific">Gramella jeungdoensis</name>
    <dbReference type="NCBI Taxonomy" id="708091"/>
    <lineage>
        <taxon>Bacteria</taxon>
        <taxon>Pseudomonadati</taxon>
        <taxon>Bacteroidota</taxon>
        <taxon>Flavobacteriia</taxon>
        <taxon>Flavobacteriales</taxon>
        <taxon>Flavobacteriaceae</taxon>
        <taxon>Christiangramia</taxon>
    </lineage>
</organism>
<proteinExistence type="predicted"/>
<reference evidence="2" key="1">
    <citation type="submission" date="2022-06" db="EMBL/GenBank/DDBJ databases">
        <title>Gramella sediminis sp. nov., isolated from deep-sea sediment of the Indian Ocean.</title>
        <authorList>
            <person name="Yang L."/>
        </authorList>
    </citation>
    <scope>NUCLEOTIDE SEQUENCE</scope>
    <source>
        <strain evidence="2">HMD3159</strain>
    </source>
</reference>
<dbReference type="InterPro" id="IPR027417">
    <property type="entry name" value="P-loop_NTPase"/>
</dbReference>
<accession>A0ABT0Z1X6</accession>
<dbReference type="InterPro" id="IPR003593">
    <property type="entry name" value="AAA+_ATPase"/>
</dbReference>
<protein>
    <submittedName>
        <fullName evidence="2">ATP-binding protein</fullName>
    </submittedName>
</protein>
<evidence type="ECO:0000313" key="3">
    <source>
        <dbReference type="Proteomes" id="UP001155077"/>
    </source>
</evidence>
<evidence type="ECO:0000313" key="2">
    <source>
        <dbReference type="EMBL" id="MCM8569544.1"/>
    </source>
</evidence>
<gene>
    <name evidence="2" type="ORF">NE848_09140</name>
</gene>
<sequence length="283" mass="32182">MKLRQSKRSRAKIKMALQGPSGSGKTYSALLLAHGLIGGDFSKVAVIDTENNSSDLYAHLGNYKVLSLQPPFSPERYRKAIGICESEGMEVIIIDSITHCWEFLLEYHSSLPGNSFANWNKVTPRQKEFTNAILQSSCHIISTIRTKQDYVLNQRDGKYVPEKVGLKAIQRDGMDYEFTLVFDINIKHQVIASKDRTGLFIDKPEFKINSSIGRQIKRWCENSLTLSELKSKVESCSTIEQLTSLFRENQDLSKQCQQDFIDQKKLLEQLTNQKHTQNGTTNN</sequence>
<dbReference type="EMBL" id="JAMSCK010000003">
    <property type="protein sequence ID" value="MCM8569544.1"/>
    <property type="molecule type" value="Genomic_DNA"/>
</dbReference>
<dbReference type="RefSeq" id="WP_252112712.1">
    <property type="nucleotide sequence ID" value="NZ_JAMSCK010000003.1"/>
</dbReference>
<dbReference type="Gene3D" id="3.40.50.300">
    <property type="entry name" value="P-loop containing nucleotide triphosphate hydrolases"/>
    <property type="match status" value="1"/>
</dbReference>
<keyword evidence="3" id="KW-1185">Reference proteome</keyword>
<keyword evidence="2" id="KW-0547">Nucleotide-binding</keyword>
<dbReference type="SMART" id="SM00382">
    <property type="entry name" value="AAA"/>
    <property type="match status" value="1"/>
</dbReference>
<name>A0ABT0Z1X6_9FLAO</name>
<keyword evidence="2" id="KW-0067">ATP-binding</keyword>
<evidence type="ECO:0000259" key="1">
    <source>
        <dbReference type="SMART" id="SM00382"/>
    </source>
</evidence>
<dbReference type="Proteomes" id="UP001155077">
    <property type="component" value="Unassembled WGS sequence"/>
</dbReference>
<comment type="caution">
    <text evidence="2">The sequence shown here is derived from an EMBL/GenBank/DDBJ whole genome shotgun (WGS) entry which is preliminary data.</text>
</comment>
<dbReference type="SUPFAM" id="SSF52540">
    <property type="entry name" value="P-loop containing nucleoside triphosphate hydrolases"/>
    <property type="match status" value="1"/>
</dbReference>
<feature type="domain" description="AAA+ ATPase" evidence="1">
    <location>
        <begin position="11"/>
        <end position="205"/>
    </location>
</feature>